<dbReference type="Pfam" id="PF11744">
    <property type="entry name" value="ALMT"/>
    <property type="match status" value="1"/>
</dbReference>
<dbReference type="PANTHER" id="PTHR46196">
    <property type="entry name" value="TRANSCRIPTION FACTOR BHLH155-LIKE ISOFORM X1-RELATED"/>
    <property type="match status" value="1"/>
</dbReference>
<dbReference type="GO" id="GO:0016020">
    <property type="term" value="C:membrane"/>
    <property type="evidence" value="ECO:0007669"/>
    <property type="project" value="UniProtKB-SubCell"/>
</dbReference>
<keyword evidence="5" id="KW-0805">Transcription regulation</keyword>
<evidence type="ECO:0000313" key="13">
    <source>
        <dbReference type="Proteomes" id="UP000298416"/>
    </source>
</evidence>
<dbReference type="GO" id="GO:0046983">
    <property type="term" value="F:protein dimerization activity"/>
    <property type="evidence" value="ECO:0007669"/>
    <property type="project" value="InterPro"/>
</dbReference>
<keyword evidence="4 10" id="KW-1133">Transmembrane helix</keyword>
<accession>A0A8X8XPI9</accession>
<evidence type="ECO:0000256" key="10">
    <source>
        <dbReference type="SAM" id="Phobius"/>
    </source>
</evidence>
<evidence type="ECO:0000256" key="9">
    <source>
        <dbReference type="SAM" id="MobiDB-lite"/>
    </source>
</evidence>
<evidence type="ECO:0000256" key="7">
    <source>
        <dbReference type="ARBA" id="ARBA00023163"/>
    </source>
</evidence>
<sequence>MDCRSFLVVENLDPLRKRSGGLRAKQAGRGSCRGTTMGYLFKEALKTLCGVNHWSYAVFWKTGSQNPNLLIWEDCYYKPTPCYGRPWISGNGISKIPYRDHNACSASSETSNLQHGVPVGNRVHLLVNKMMADNHINVVGEGLVGRVAFTGNHQWILSENYYRETHPPEVLKDVCLQFSAGMQTVAVIPILPHGVAQFGSYLPIAEDIGFVNGVMSLIAELGSVPGALQSANNESSELAPKESPLESNMIDASSFFAHNLNYAGCSAQTSASNSHIPFHFAGEVQNQMQSSIAAFQASNSSSFYNKLYECHEEGNMSAFSFPNQFMNGLAKAEVTPSNSIAQMNQYSPLNVTRSTEDLSFCSSSTLSHAAIQCTEPKKLSDNVSEGHLVKPVLPGIQVSEVKTNSGFAGDDAKLNTERQRDPVNRPKYDACFKHQSGDDLFDILGAEFKDRWFVSGGKIFLSDQTATTTHNSDTSSPPSKNILAYPNIYSSSQGKSDSGVFAFPGIRHLLDAVVSKAHPCLKQSLDDGISCSMSMNDTSGLSASKALLPCESIGVSDNVDGDLLGMPKCTAKAGIICSSSLTGASLKEDSGIYGQSGSVYDPWNGRGHNIRQSNSVPTGYSTKPHEPNKTNRKRLKPGENPRPRPKDRQMIQDRVKELREIVPNGVKCSIDALLERTIKHMLFLQSVTKHADKLKQNADSKIISKDGGLVLKDNLGGATWAYEVGSQSMVCPIIVEDLNQPHQMLVEMLCEERGLFLDIADVIRGMGLTILKGLMDTRNDKIWARFAVEANRNVTRMEIFLSLVRLLEQNTKSGIPQSNNAMVQEAREVSSVPASGATRETKGPNQLKPSVIELSSELVNSHMFSPAFCSYPLYIYTNLDFLAWFLILSLGGLGIKCYKSVQFIFSFKGSKQLSSVITPPQIHTKKPARHRSCLGQGSFPFVSHTYTQQENEPRKTLQMLRNGNKAYPLAYIRRVGFFVSGLQWLKGIPLNAGAAVVGFAEQARKIARDDPRKLIHSLKVGLALTLVSLFYYFQPLYSSFGVSAMWAVMTVVVVFEFSVGATLGKGVNRGLATLAAGALGLGAHHLATVTGKTWEPILIGLFVFVQAVASTFIRFFPRVKARYDYGVLIFILTFCLVSISGLRTDEIVDLAQKRFSTIVIGATTCVVISILVYPVWAGEDLHNLVAKNMDKLGNFLEAFGDECFTRPEGVRPALVGLQAILDSKSSEETLANFARWEPGHGKFMYRHPWKQYLKIASLTRHCAYRVEPLNAYLQSETQAPQEIQEIISRMSTESGKALKELAWTVQTMTRPDSHESNLRIASKNLHSLLKSDFWEEQTDISLVIPVAAVASLLGDIVSCVEAIAEAIDELSSLARFKQPENKDEKATSCFSVVVDDQVKQESKSSAVEILVV</sequence>
<dbReference type="Pfam" id="PF14215">
    <property type="entry name" value="bHLH-MYC_N"/>
    <property type="match status" value="1"/>
</dbReference>
<evidence type="ECO:0000256" key="8">
    <source>
        <dbReference type="ARBA" id="ARBA00023242"/>
    </source>
</evidence>
<feature type="transmembrane region" description="Helical" evidence="10">
    <location>
        <begin position="873"/>
        <end position="895"/>
    </location>
</feature>
<dbReference type="CDD" id="cd18915">
    <property type="entry name" value="bHLH_AtLHW_like"/>
    <property type="match status" value="1"/>
</dbReference>
<dbReference type="PANTHER" id="PTHR46196:SF4">
    <property type="entry name" value="TRANSCRIPTION FACTOR LHW"/>
    <property type="match status" value="1"/>
</dbReference>
<dbReference type="PROSITE" id="PS50888">
    <property type="entry name" value="BHLH"/>
    <property type="match status" value="1"/>
</dbReference>
<comment type="caution">
    <text evidence="12">The sequence shown here is derived from an EMBL/GenBank/DDBJ whole genome shotgun (WGS) entry which is preliminary data.</text>
</comment>
<organism evidence="12">
    <name type="scientific">Salvia splendens</name>
    <name type="common">Scarlet sage</name>
    <dbReference type="NCBI Taxonomy" id="180675"/>
    <lineage>
        <taxon>Eukaryota</taxon>
        <taxon>Viridiplantae</taxon>
        <taxon>Streptophyta</taxon>
        <taxon>Embryophyta</taxon>
        <taxon>Tracheophyta</taxon>
        <taxon>Spermatophyta</taxon>
        <taxon>Magnoliopsida</taxon>
        <taxon>eudicotyledons</taxon>
        <taxon>Gunneridae</taxon>
        <taxon>Pentapetalae</taxon>
        <taxon>asterids</taxon>
        <taxon>lamiids</taxon>
        <taxon>Lamiales</taxon>
        <taxon>Lamiaceae</taxon>
        <taxon>Nepetoideae</taxon>
        <taxon>Mentheae</taxon>
        <taxon>Salviinae</taxon>
        <taxon>Salvia</taxon>
        <taxon>Salvia subgen. Calosphace</taxon>
        <taxon>core Calosphace</taxon>
    </lineage>
</organism>
<keyword evidence="6 10" id="KW-0472">Membrane</keyword>
<dbReference type="InterPro" id="IPR043561">
    <property type="entry name" value="LHW-like"/>
</dbReference>
<keyword evidence="7" id="KW-0804">Transcription</keyword>
<proteinExistence type="predicted"/>
<name>A0A8X8XPI9_SALSN</name>
<dbReference type="GO" id="GO:0015743">
    <property type="term" value="P:malate transport"/>
    <property type="evidence" value="ECO:0007669"/>
    <property type="project" value="InterPro"/>
</dbReference>
<evidence type="ECO:0000256" key="6">
    <source>
        <dbReference type="ARBA" id="ARBA00023136"/>
    </source>
</evidence>
<dbReference type="EMBL" id="PNBA02000007">
    <property type="protein sequence ID" value="KAG6417715.1"/>
    <property type="molecule type" value="Genomic_DNA"/>
</dbReference>
<reference evidence="12" key="2">
    <citation type="submission" date="2020-08" db="EMBL/GenBank/DDBJ databases">
        <title>Plant Genome Project.</title>
        <authorList>
            <person name="Zhang R.-G."/>
        </authorList>
    </citation>
    <scope>NUCLEOTIDE SEQUENCE</scope>
    <source>
        <strain evidence="12">Huo1</strain>
        <tissue evidence="12">Leaf</tissue>
    </source>
</reference>
<gene>
    <name evidence="12" type="ORF">SASPL_119907</name>
</gene>
<feature type="compositionally biased region" description="Polar residues" evidence="9">
    <location>
        <begin position="610"/>
        <end position="621"/>
    </location>
</feature>
<dbReference type="GO" id="GO:0005634">
    <property type="term" value="C:nucleus"/>
    <property type="evidence" value="ECO:0007669"/>
    <property type="project" value="UniProtKB-SubCell"/>
</dbReference>
<evidence type="ECO:0000256" key="5">
    <source>
        <dbReference type="ARBA" id="ARBA00023015"/>
    </source>
</evidence>
<dbReference type="GO" id="GO:0003700">
    <property type="term" value="F:DNA-binding transcription factor activity"/>
    <property type="evidence" value="ECO:0007669"/>
    <property type="project" value="InterPro"/>
</dbReference>
<feature type="compositionally biased region" description="Basic and acidic residues" evidence="9">
    <location>
        <begin position="636"/>
        <end position="650"/>
    </location>
</feature>
<dbReference type="InterPro" id="IPR011598">
    <property type="entry name" value="bHLH_dom"/>
</dbReference>
<comment type="subcellular location">
    <subcellularLocation>
        <location evidence="2">Membrane</location>
        <topology evidence="2">Multi-pass membrane protein</topology>
    </subcellularLocation>
    <subcellularLocation>
        <location evidence="1">Nucleus</location>
    </subcellularLocation>
</comment>
<feature type="transmembrane region" description="Helical" evidence="10">
    <location>
        <begin position="1097"/>
        <end position="1116"/>
    </location>
</feature>
<keyword evidence="3 10" id="KW-0812">Transmembrane</keyword>
<feature type="domain" description="BHLH" evidence="11">
    <location>
        <begin position="635"/>
        <end position="684"/>
    </location>
</feature>
<feature type="transmembrane region" description="Helical" evidence="10">
    <location>
        <begin position="1155"/>
        <end position="1176"/>
    </location>
</feature>
<keyword evidence="8" id="KW-0539">Nucleus</keyword>
<feature type="transmembrane region" description="Helical" evidence="10">
    <location>
        <begin position="1039"/>
        <end position="1059"/>
    </location>
</feature>
<feature type="transmembrane region" description="Helical" evidence="10">
    <location>
        <begin position="1014"/>
        <end position="1033"/>
    </location>
</feature>
<feature type="region of interest" description="Disordered" evidence="9">
    <location>
        <begin position="603"/>
        <end position="650"/>
    </location>
</feature>
<keyword evidence="13" id="KW-1185">Reference proteome</keyword>
<protein>
    <recommendedName>
        <fullName evidence="11">BHLH domain-containing protein</fullName>
    </recommendedName>
</protein>
<reference evidence="12" key="1">
    <citation type="submission" date="2018-01" db="EMBL/GenBank/DDBJ databases">
        <authorList>
            <person name="Mao J.F."/>
        </authorList>
    </citation>
    <scope>NUCLEOTIDE SEQUENCE</scope>
    <source>
        <strain evidence="12">Huo1</strain>
        <tissue evidence="12">Leaf</tissue>
    </source>
</reference>
<evidence type="ECO:0000256" key="1">
    <source>
        <dbReference type="ARBA" id="ARBA00004123"/>
    </source>
</evidence>
<evidence type="ECO:0000256" key="4">
    <source>
        <dbReference type="ARBA" id="ARBA00022989"/>
    </source>
</evidence>
<feature type="transmembrane region" description="Helical" evidence="10">
    <location>
        <begin position="1123"/>
        <end position="1143"/>
    </location>
</feature>
<evidence type="ECO:0000313" key="12">
    <source>
        <dbReference type="EMBL" id="KAG6417715.1"/>
    </source>
</evidence>
<dbReference type="Proteomes" id="UP000298416">
    <property type="component" value="Unassembled WGS sequence"/>
</dbReference>
<evidence type="ECO:0000256" key="2">
    <source>
        <dbReference type="ARBA" id="ARBA00004141"/>
    </source>
</evidence>
<dbReference type="Pfam" id="PF23176">
    <property type="entry name" value="bHLH_LHW"/>
    <property type="match status" value="1"/>
</dbReference>
<dbReference type="InterPro" id="IPR020966">
    <property type="entry name" value="ALMT"/>
</dbReference>
<evidence type="ECO:0000256" key="3">
    <source>
        <dbReference type="ARBA" id="ARBA00022692"/>
    </source>
</evidence>
<dbReference type="InterPro" id="IPR025610">
    <property type="entry name" value="MYC/MYB_N"/>
</dbReference>
<evidence type="ECO:0000259" key="11">
    <source>
        <dbReference type="PROSITE" id="PS50888"/>
    </source>
</evidence>